<feature type="region of interest" description="Disordered" evidence="1">
    <location>
        <begin position="505"/>
        <end position="561"/>
    </location>
</feature>
<feature type="domain" description="SAP" evidence="2">
    <location>
        <begin position="3"/>
        <end position="40"/>
    </location>
</feature>
<feature type="compositionally biased region" description="Basic and acidic residues" evidence="1">
    <location>
        <begin position="215"/>
        <end position="237"/>
    </location>
</feature>
<feature type="compositionally biased region" description="Low complexity" evidence="1">
    <location>
        <begin position="521"/>
        <end position="536"/>
    </location>
</feature>
<evidence type="ECO:0000313" key="4">
    <source>
        <dbReference type="Proteomes" id="UP001363622"/>
    </source>
</evidence>
<dbReference type="PANTHER" id="PTHR47031:SF3">
    <property type="entry name" value="SAP DOMAIN-CONTAINING PROTEIN"/>
    <property type="match status" value="1"/>
</dbReference>
<feature type="compositionally biased region" description="Basic and acidic residues" evidence="1">
    <location>
        <begin position="82"/>
        <end position="102"/>
    </location>
</feature>
<reference evidence="3 4" key="1">
    <citation type="submission" date="2024-04" db="EMBL/GenBank/DDBJ databases">
        <title>Phyllosticta paracitricarpa is synonymous to the EU quarantine fungus P. citricarpa based on phylogenomic analyses.</title>
        <authorList>
            <consortium name="Lawrence Berkeley National Laboratory"/>
            <person name="Van Ingen-Buijs V.A."/>
            <person name="Van Westerhoven A.C."/>
            <person name="Haridas S."/>
            <person name="Skiadas P."/>
            <person name="Martin F."/>
            <person name="Groenewald J.Z."/>
            <person name="Crous P.W."/>
            <person name="Seidl M.F."/>
        </authorList>
    </citation>
    <scope>NUCLEOTIDE SEQUENCE [LARGE SCALE GENOMIC DNA]</scope>
    <source>
        <strain evidence="3 4">CBS 123371</strain>
    </source>
</reference>
<protein>
    <recommendedName>
        <fullName evidence="2">SAP domain-containing protein</fullName>
    </recommendedName>
</protein>
<feature type="compositionally biased region" description="Gly residues" evidence="1">
    <location>
        <begin position="648"/>
        <end position="664"/>
    </location>
</feature>
<dbReference type="CDD" id="cd12432">
    <property type="entry name" value="RRM_ACINU"/>
    <property type="match status" value="1"/>
</dbReference>
<dbReference type="InterPro" id="IPR036361">
    <property type="entry name" value="SAP_dom_sf"/>
</dbReference>
<keyword evidence="4" id="KW-1185">Reference proteome</keyword>
<proteinExistence type="predicted"/>
<dbReference type="SUPFAM" id="SSF68906">
    <property type="entry name" value="SAP domain"/>
    <property type="match status" value="1"/>
</dbReference>
<feature type="compositionally biased region" description="Basic and acidic residues" evidence="1">
    <location>
        <begin position="58"/>
        <end position="69"/>
    </location>
</feature>
<dbReference type="InterPro" id="IPR003034">
    <property type="entry name" value="SAP_dom"/>
</dbReference>
<dbReference type="Pfam" id="PF02037">
    <property type="entry name" value="SAP"/>
    <property type="match status" value="1"/>
</dbReference>
<feature type="compositionally biased region" description="Basic and acidic residues" evidence="1">
    <location>
        <begin position="302"/>
        <end position="318"/>
    </location>
</feature>
<gene>
    <name evidence="3" type="ORF">IWZ03DRAFT_375755</name>
</gene>
<feature type="region of interest" description="Disordered" evidence="1">
    <location>
        <begin position="37"/>
        <end position="339"/>
    </location>
</feature>
<evidence type="ECO:0000259" key="2">
    <source>
        <dbReference type="Pfam" id="PF02037"/>
    </source>
</evidence>
<feature type="compositionally biased region" description="Low complexity" evidence="1">
    <location>
        <begin position="543"/>
        <end position="560"/>
    </location>
</feature>
<feature type="region of interest" description="Disordered" evidence="1">
    <location>
        <begin position="644"/>
        <end position="690"/>
    </location>
</feature>
<organism evidence="3 4">
    <name type="scientific">Phyllosticta citriasiana</name>
    <dbReference type="NCBI Taxonomy" id="595635"/>
    <lineage>
        <taxon>Eukaryota</taxon>
        <taxon>Fungi</taxon>
        <taxon>Dikarya</taxon>
        <taxon>Ascomycota</taxon>
        <taxon>Pezizomycotina</taxon>
        <taxon>Dothideomycetes</taxon>
        <taxon>Dothideomycetes incertae sedis</taxon>
        <taxon>Botryosphaeriales</taxon>
        <taxon>Phyllostictaceae</taxon>
        <taxon>Phyllosticta</taxon>
    </lineage>
</organism>
<name>A0ABR1KQJ2_9PEZI</name>
<accession>A0ABR1KQJ2</accession>
<evidence type="ECO:0000313" key="3">
    <source>
        <dbReference type="EMBL" id="KAK7519210.1"/>
    </source>
</evidence>
<sequence>MTDYNKQTVANLRALLKDRGIPSTGLTRKAQIIERLEQHDAENASADPDAEVQVDGNDDSKPEAREAPSETHPTPDAAPAEETLHQREDGDVEPTKDDERTQEQTPPDAPKSATDDEAAEPAINGKDDQPAAPAETSTPNAVEAPEEKDESQKASPSAEPPTEQSLSAAHEASHQAENQASLPTKKLSPVAPSDLPTEEAKTRKRRSVTPPTDVETTRKKLKLDDEHVPNVLLKEDGSVPEVEMQDAAPVSPGNGKASSTQTREDVGEAPNLRSEKEEEEAVSVGADSLGEREQDVQPAAVRTEHTHEDDVNKQHEDTASQGKPTQQQSASPKSHKDTRYQSLFPPAAESISRSSALPEAFEDDDRAISPALHPATRGLYIRNFMRPLQPASLKNHLISIASPPSSSSPDPRVLELFHLDPIRTHVLALFDSITAAARVRSSLHEAVWPPERSRKPLWADFVPDDKVSEWIEREERESRGSSRMGKRWEVVYEPADVDGGVRASHREVGAPSSQQPPPRAPAEASAASPPRSGAGRIPPPDSPTSTTRKAAAAAPSGPATEKSFVALDKLFDSTTAKPKLYFLPVSADRAARRLDELRRCSSRNWRPSDRPGAGAERRYTFDDGDLLVDAGPDAEVGQIRGRGAVRYRGGGGPGGPFGGGGGGGRFRDRGWGPQTGMGGPPPETYGRRRW</sequence>
<dbReference type="EMBL" id="JBBPHU010000004">
    <property type="protein sequence ID" value="KAK7519210.1"/>
    <property type="molecule type" value="Genomic_DNA"/>
</dbReference>
<dbReference type="PANTHER" id="PTHR47031">
    <property type="entry name" value="SAP DNA-BINDING DOMAIN-CONTAINING PROTEIN"/>
    <property type="match status" value="1"/>
</dbReference>
<feature type="compositionally biased region" description="Polar residues" evidence="1">
    <location>
        <begin position="319"/>
        <end position="332"/>
    </location>
</feature>
<comment type="caution">
    <text evidence="3">The sequence shown here is derived from an EMBL/GenBank/DDBJ whole genome shotgun (WGS) entry which is preliminary data.</text>
</comment>
<dbReference type="Gene3D" id="1.10.720.30">
    <property type="entry name" value="SAP domain"/>
    <property type="match status" value="1"/>
</dbReference>
<dbReference type="InterPro" id="IPR034257">
    <property type="entry name" value="Acinus_RRM"/>
</dbReference>
<dbReference type="Proteomes" id="UP001363622">
    <property type="component" value="Unassembled WGS sequence"/>
</dbReference>
<evidence type="ECO:0000256" key="1">
    <source>
        <dbReference type="SAM" id="MobiDB-lite"/>
    </source>
</evidence>